<keyword evidence="8" id="KW-0282">Flagellum</keyword>
<dbReference type="NCBIfam" id="TIGR03506">
    <property type="entry name" value="FlgEFG_subfam"/>
    <property type="match status" value="1"/>
</dbReference>
<comment type="function">
    <text evidence="4">A flexible structure which links the flagellar filament to the drive apparatus in the basal body.</text>
</comment>
<gene>
    <name evidence="8" type="ORF">FSZ17_09915</name>
</gene>
<organism evidence="8 9">
    <name type="scientific">Cytobacillus dafuensis</name>
    <name type="common">Bacillus dafuensis</name>
    <dbReference type="NCBI Taxonomy" id="1742359"/>
    <lineage>
        <taxon>Bacteria</taxon>
        <taxon>Bacillati</taxon>
        <taxon>Bacillota</taxon>
        <taxon>Bacilli</taxon>
        <taxon>Bacillales</taxon>
        <taxon>Bacillaceae</taxon>
        <taxon>Cytobacillus</taxon>
    </lineage>
</organism>
<dbReference type="GO" id="GO:0071978">
    <property type="term" value="P:bacterial-type flagellum-dependent swarming motility"/>
    <property type="evidence" value="ECO:0007669"/>
    <property type="project" value="TreeGrafter"/>
</dbReference>
<comment type="subcellular location">
    <subcellularLocation>
        <location evidence="1 4">Bacterial flagellum basal body</location>
    </subcellularLocation>
</comment>
<dbReference type="PANTHER" id="PTHR30435:SF1">
    <property type="entry name" value="FLAGELLAR HOOK PROTEIN FLGE"/>
    <property type="match status" value="1"/>
</dbReference>
<evidence type="ECO:0000259" key="6">
    <source>
        <dbReference type="Pfam" id="PF06429"/>
    </source>
</evidence>
<dbReference type="AlphaFoldDB" id="A0A5B8Z3T7"/>
<name>A0A5B8Z3T7_CYTDA</name>
<dbReference type="GO" id="GO:0005829">
    <property type="term" value="C:cytosol"/>
    <property type="evidence" value="ECO:0007669"/>
    <property type="project" value="TreeGrafter"/>
</dbReference>
<dbReference type="STRING" id="1742359.GCA_001439625_00423"/>
<dbReference type="PANTHER" id="PTHR30435">
    <property type="entry name" value="FLAGELLAR PROTEIN"/>
    <property type="match status" value="1"/>
</dbReference>
<dbReference type="InterPro" id="IPR020013">
    <property type="entry name" value="Flagellar_FlgE/F/G"/>
</dbReference>
<keyword evidence="8" id="KW-0966">Cell projection</keyword>
<keyword evidence="3 4" id="KW-0975">Bacterial flagellum</keyword>
<sequence>MLRSMYSGISGMKNFQTKLDVIGNNIANVNTFGFKKGRVTFKDTMNQMVSGASAATETRGGTNPMQVGLGSSLASIDTIHTGSSLQTTGRALDLGIDGDGYFVVKDGNQTFYTRAGNFYVDDNGTLVTADGLKVQAYKNGVLEDITVNVNATLPALATDEMKLEGSLPDPATLSPGAGSEVQQMKIVDSKGVEHTLDYQYVVDAAGTGWEIKFTNQNSTTDPKPSTTLPLAYDSTTKKYTAPADLDLTTLELTDGGTVKFNVDKLKQEGDSITAQANPNGNLSGKLESFNIGPTGEVNGVYSNGQIRGLGTIALAKFSNTSGLLKAGGNLFQETINSGTANINVPGSGRGGIAAGALEMSNVDLSEEFTEMITAQRGFQANTRIITTSDEILQELVNLKR</sequence>
<reference evidence="9" key="1">
    <citation type="submission" date="2019-08" db="EMBL/GenBank/DDBJ databases">
        <authorList>
            <person name="Zheng X."/>
        </authorList>
    </citation>
    <scope>NUCLEOTIDE SEQUENCE [LARGE SCALE GENOMIC DNA]</scope>
    <source>
        <strain evidence="9">FJAT-25496</strain>
    </source>
</reference>
<dbReference type="GO" id="GO:0009425">
    <property type="term" value="C:bacterial-type flagellum basal body"/>
    <property type="evidence" value="ECO:0007669"/>
    <property type="project" value="UniProtKB-SubCell"/>
</dbReference>
<keyword evidence="9" id="KW-1185">Reference proteome</keyword>
<feature type="domain" description="Flagellar hook protein FlgE/F/G-like D1" evidence="7">
    <location>
        <begin position="96"/>
        <end position="152"/>
    </location>
</feature>
<dbReference type="PROSITE" id="PS00588">
    <property type="entry name" value="FLAGELLA_BB_ROD"/>
    <property type="match status" value="1"/>
</dbReference>
<comment type="similarity">
    <text evidence="2 4">Belongs to the flagella basal body rod proteins family.</text>
</comment>
<evidence type="ECO:0000313" key="9">
    <source>
        <dbReference type="Proteomes" id="UP000321555"/>
    </source>
</evidence>
<evidence type="ECO:0000256" key="1">
    <source>
        <dbReference type="ARBA" id="ARBA00004117"/>
    </source>
</evidence>
<dbReference type="SUPFAM" id="SSF117143">
    <property type="entry name" value="Flagellar hook protein flgE"/>
    <property type="match status" value="1"/>
</dbReference>
<dbReference type="OrthoDB" id="9804559at2"/>
<dbReference type="Pfam" id="PF06429">
    <property type="entry name" value="Flg_bbr_C"/>
    <property type="match status" value="1"/>
</dbReference>
<dbReference type="InterPro" id="IPR037925">
    <property type="entry name" value="FlgE/F/G-like"/>
</dbReference>
<dbReference type="Pfam" id="PF22692">
    <property type="entry name" value="LlgE_F_G_D1"/>
    <property type="match status" value="1"/>
</dbReference>
<accession>A0A5B8Z3T7</accession>
<proteinExistence type="inferred from homology"/>
<dbReference type="GO" id="GO:0009424">
    <property type="term" value="C:bacterial-type flagellum hook"/>
    <property type="evidence" value="ECO:0007669"/>
    <property type="project" value="TreeGrafter"/>
</dbReference>
<dbReference type="RefSeq" id="WP_057769863.1">
    <property type="nucleotide sequence ID" value="NZ_CP042593.1"/>
</dbReference>
<evidence type="ECO:0000259" key="7">
    <source>
        <dbReference type="Pfam" id="PF22692"/>
    </source>
</evidence>
<feature type="domain" description="Flagellar basal body rod protein N-terminal" evidence="5">
    <location>
        <begin position="5"/>
        <end position="35"/>
    </location>
</feature>
<dbReference type="KEGG" id="bda:FSZ17_09915"/>
<feature type="domain" description="Flagellar basal-body/hook protein C-terminal" evidence="6">
    <location>
        <begin position="354"/>
        <end position="398"/>
    </location>
</feature>
<evidence type="ECO:0000256" key="3">
    <source>
        <dbReference type="ARBA" id="ARBA00023143"/>
    </source>
</evidence>
<keyword evidence="8" id="KW-0969">Cilium</keyword>
<evidence type="ECO:0000256" key="2">
    <source>
        <dbReference type="ARBA" id="ARBA00009677"/>
    </source>
</evidence>
<dbReference type="InterPro" id="IPR019776">
    <property type="entry name" value="Flagellar_basal_body_rod_CS"/>
</dbReference>
<protein>
    <recommendedName>
        <fullName evidence="4">Flagellar hook protein FlgE</fullName>
    </recommendedName>
</protein>
<evidence type="ECO:0000259" key="5">
    <source>
        <dbReference type="Pfam" id="PF00460"/>
    </source>
</evidence>
<dbReference type="InterPro" id="IPR010930">
    <property type="entry name" value="Flg_bb/hook_C_dom"/>
</dbReference>
<evidence type="ECO:0000313" key="8">
    <source>
        <dbReference type="EMBL" id="QED47548.1"/>
    </source>
</evidence>
<dbReference type="InterPro" id="IPR001444">
    <property type="entry name" value="Flag_bb_rod_N"/>
</dbReference>
<dbReference type="EMBL" id="CP042593">
    <property type="protein sequence ID" value="QED47548.1"/>
    <property type="molecule type" value="Genomic_DNA"/>
</dbReference>
<dbReference type="Pfam" id="PF00460">
    <property type="entry name" value="Flg_bb_rod"/>
    <property type="match status" value="1"/>
</dbReference>
<dbReference type="Proteomes" id="UP000321555">
    <property type="component" value="Chromosome"/>
</dbReference>
<dbReference type="InterPro" id="IPR053967">
    <property type="entry name" value="LlgE_F_G-like_D1"/>
</dbReference>
<evidence type="ECO:0000256" key="4">
    <source>
        <dbReference type="RuleBase" id="RU362116"/>
    </source>
</evidence>